<dbReference type="AlphaFoldDB" id="A0A0E9R773"/>
<sequence length="45" mass="5082">MYKLCIAINHNIFTYFITNQLFLLKKLTVALFSSGNSKLSVSTVV</sequence>
<organism evidence="1">
    <name type="scientific">Anguilla anguilla</name>
    <name type="common">European freshwater eel</name>
    <name type="synonym">Muraena anguilla</name>
    <dbReference type="NCBI Taxonomy" id="7936"/>
    <lineage>
        <taxon>Eukaryota</taxon>
        <taxon>Metazoa</taxon>
        <taxon>Chordata</taxon>
        <taxon>Craniata</taxon>
        <taxon>Vertebrata</taxon>
        <taxon>Euteleostomi</taxon>
        <taxon>Actinopterygii</taxon>
        <taxon>Neopterygii</taxon>
        <taxon>Teleostei</taxon>
        <taxon>Anguilliformes</taxon>
        <taxon>Anguillidae</taxon>
        <taxon>Anguilla</taxon>
    </lineage>
</organism>
<accession>A0A0E9R773</accession>
<protein>
    <submittedName>
        <fullName evidence="1">Uncharacterized protein</fullName>
    </submittedName>
</protein>
<evidence type="ECO:0000313" key="1">
    <source>
        <dbReference type="EMBL" id="JAH24632.1"/>
    </source>
</evidence>
<reference evidence="1" key="1">
    <citation type="submission" date="2014-11" db="EMBL/GenBank/DDBJ databases">
        <authorList>
            <person name="Amaro Gonzalez C."/>
        </authorList>
    </citation>
    <scope>NUCLEOTIDE SEQUENCE</scope>
</reference>
<reference evidence="1" key="2">
    <citation type="journal article" date="2015" name="Fish Shellfish Immunol.">
        <title>Early steps in the European eel (Anguilla anguilla)-Vibrio vulnificus interaction in the gills: Role of the RtxA13 toxin.</title>
        <authorList>
            <person name="Callol A."/>
            <person name="Pajuelo D."/>
            <person name="Ebbesson L."/>
            <person name="Teles M."/>
            <person name="MacKenzie S."/>
            <person name="Amaro C."/>
        </authorList>
    </citation>
    <scope>NUCLEOTIDE SEQUENCE</scope>
</reference>
<proteinExistence type="predicted"/>
<dbReference type="EMBL" id="GBXM01083945">
    <property type="protein sequence ID" value="JAH24632.1"/>
    <property type="molecule type" value="Transcribed_RNA"/>
</dbReference>
<name>A0A0E9R773_ANGAN</name>